<evidence type="ECO:0000256" key="1">
    <source>
        <dbReference type="SAM" id="SignalP"/>
    </source>
</evidence>
<dbReference type="OrthoDB" id="2536450at2759"/>
<comment type="caution">
    <text evidence="2">The sequence shown here is derived from an EMBL/GenBank/DDBJ whole genome shotgun (WGS) entry which is preliminary data.</text>
</comment>
<dbReference type="AlphaFoldDB" id="A0A9P6V0J4"/>
<name>A0A9P6V0J4_9FUNG</name>
<organism evidence="2 3">
    <name type="scientific">Dissophora globulifera</name>
    <dbReference type="NCBI Taxonomy" id="979702"/>
    <lineage>
        <taxon>Eukaryota</taxon>
        <taxon>Fungi</taxon>
        <taxon>Fungi incertae sedis</taxon>
        <taxon>Mucoromycota</taxon>
        <taxon>Mortierellomycotina</taxon>
        <taxon>Mortierellomycetes</taxon>
        <taxon>Mortierellales</taxon>
        <taxon>Mortierellaceae</taxon>
        <taxon>Dissophora</taxon>
    </lineage>
</organism>
<accession>A0A9P6V0J4</accession>
<protein>
    <submittedName>
        <fullName evidence="2">Uncharacterized protein</fullName>
    </submittedName>
</protein>
<evidence type="ECO:0000313" key="3">
    <source>
        <dbReference type="Proteomes" id="UP000738325"/>
    </source>
</evidence>
<reference evidence="2" key="1">
    <citation type="journal article" date="2020" name="Fungal Divers.">
        <title>Resolving the Mortierellaceae phylogeny through synthesis of multi-gene phylogenetics and phylogenomics.</title>
        <authorList>
            <person name="Vandepol N."/>
            <person name="Liber J."/>
            <person name="Desiro A."/>
            <person name="Na H."/>
            <person name="Kennedy M."/>
            <person name="Barry K."/>
            <person name="Grigoriev I.V."/>
            <person name="Miller A.N."/>
            <person name="O'Donnell K."/>
            <person name="Stajich J.E."/>
            <person name="Bonito G."/>
        </authorList>
    </citation>
    <scope>NUCLEOTIDE SEQUENCE</scope>
    <source>
        <strain evidence="2">REB-010B</strain>
    </source>
</reference>
<gene>
    <name evidence="2" type="ORF">BGZ99_001858</name>
</gene>
<dbReference type="Proteomes" id="UP000738325">
    <property type="component" value="Unassembled WGS sequence"/>
</dbReference>
<feature type="signal peptide" evidence="1">
    <location>
        <begin position="1"/>
        <end position="23"/>
    </location>
</feature>
<evidence type="ECO:0000313" key="2">
    <source>
        <dbReference type="EMBL" id="KAG0329472.1"/>
    </source>
</evidence>
<feature type="chain" id="PRO_5040256179" evidence="1">
    <location>
        <begin position="24"/>
        <end position="264"/>
    </location>
</feature>
<dbReference type="PANTHER" id="PTHR34862:SF1">
    <property type="entry name" value="SPARK DOMAIN-CONTAINING PROTEIN"/>
    <property type="match status" value="1"/>
</dbReference>
<dbReference type="PANTHER" id="PTHR34862">
    <property type="entry name" value="SPARK DOMAIN-CONTAINING PROTEIN"/>
    <property type="match status" value="1"/>
</dbReference>
<dbReference type="EMBL" id="JAAAIP010000015">
    <property type="protein sequence ID" value="KAG0329472.1"/>
    <property type="molecule type" value="Genomic_DNA"/>
</dbReference>
<sequence>MKSTILTSALALVLGSLLVPASAVTSDQCLLSLAPLLADPGLNSCLPMQQFTTLMTAAITPELVNTTVTSYCSYPACSQDTITLVENTVIQNCANGTDPNLADIVHGAASLYPSAKEGICQRVSPTNGTFCITVLVDSLTTYVAQNPSPLGSAIFSNETALEQYVANIPASLLCTSCNKAMINPLDNYIAQNQSSLKPIVVQWATIVQSAIQLKCGADFTNGAAPTASLNGETGSKGSNAGAASAKASLMTALLGTLFAGAMLL</sequence>
<keyword evidence="3" id="KW-1185">Reference proteome</keyword>
<proteinExistence type="predicted"/>
<keyword evidence="1" id="KW-0732">Signal</keyword>